<evidence type="ECO:0000313" key="1">
    <source>
        <dbReference type="EMBL" id="KFB70758.1"/>
    </source>
</evidence>
<evidence type="ECO:0000313" key="2">
    <source>
        <dbReference type="Proteomes" id="UP000020077"/>
    </source>
</evidence>
<proteinExistence type="predicted"/>
<protein>
    <submittedName>
        <fullName evidence="1">Uncharacterized protein</fullName>
    </submittedName>
</protein>
<dbReference type="Proteomes" id="UP000020077">
    <property type="component" value="Unassembled WGS sequence"/>
</dbReference>
<dbReference type="EMBL" id="JDVG02000652">
    <property type="protein sequence ID" value="KFB70758.1"/>
    <property type="molecule type" value="Genomic_DNA"/>
</dbReference>
<organism evidence="1 2">
    <name type="scientific">Candidatus Accumulibacter phosphatis</name>
    <dbReference type="NCBI Taxonomy" id="327160"/>
    <lineage>
        <taxon>Bacteria</taxon>
        <taxon>Pseudomonadati</taxon>
        <taxon>Pseudomonadota</taxon>
        <taxon>Betaproteobacteria</taxon>
        <taxon>Candidatus Accumulibacter</taxon>
    </lineage>
</organism>
<sequence>MKSLRELGLARKALEGLRKFMDERRHSECPLEWRAGMVEGFFTPLAVRMGLWAMTHLSPSESESVVACPYEGAVDPAKNAWVAQLEPRLR</sequence>
<name>A0A080LRG2_9PROT</name>
<reference evidence="1 2" key="1">
    <citation type="submission" date="2014-02" db="EMBL/GenBank/DDBJ databases">
        <title>Expanding our view of genomic diversity in Candidatus Accumulibacter clades.</title>
        <authorList>
            <person name="Skennerton C.T."/>
            <person name="Barr J.J."/>
            <person name="Slater F.R."/>
            <person name="Bond P.L."/>
            <person name="Tyson G.W."/>
        </authorList>
    </citation>
    <scope>NUCLEOTIDE SEQUENCE [LARGE SCALE GENOMIC DNA]</scope>
    <source>
        <strain evidence="2">BA-91</strain>
    </source>
</reference>
<comment type="caution">
    <text evidence="1">The sequence shown here is derived from an EMBL/GenBank/DDBJ whole genome shotgun (WGS) entry which is preliminary data.</text>
</comment>
<accession>A0A080LRG2</accession>
<dbReference type="AlphaFoldDB" id="A0A080LRG2"/>
<gene>
    <name evidence="1" type="ORF">AW09_004132</name>
</gene>